<dbReference type="GO" id="GO:0005829">
    <property type="term" value="C:cytosol"/>
    <property type="evidence" value="ECO:0007669"/>
    <property type="project" value="TreeGrafter"/>
</dbReference>
<evidence type="ECO:0000256" key="3">
    <source>
        <dbReference type="HAMAP-Rule" id="MF_00524"/>
    </source>
</evidence>
<feature type="binding site" evidence="3">
    <location>
        <begin position="8"/>
        <end position="13"/>
    </location>
    <ligand>
        <name>ATP</name>
        <dbReference type="ChEBI" id="CHEBI:30616"/>
    </ligand>
</feature>
<sequence length="327" mass="35028">MRFPKLFADIGGTNARFALETSPGVLAAVKVLACADYPQLADAMHHYLQTSEARAAGADQVKNAGIAIANPIHGDWVQMTNHHWSFSIEATRQLFQLESLDVVNDFTALAMSLPLLGMQQLTQVGGRTAIPDSAIGLLGAGTGLGVSGLIPSADGWKPLHSEGGHVSFTPANRREIDILEFAWQEFDHVSAERLLSGPGLKLIYRALAASQQQIAEDIEAPDIVQRGLNQQCPICSDVLASFCDMLGTMAGNLAVTLGARGGIYIGGGIVPRLGDYILRSGFRQRFEQKGRFTQYLSEIPVFVITEPYPAFIGLSALLQQAPSALAA</sequence>
<dbReference type="EMBL" id="JACOFV010000008">
    <property type="protein sequence ID" value="MBC3862392.1"/>
    <property type="molecule type" value="Genomic_DNA"/>
</dbReference>
<comment type="catalytic activity">
    <reaction evidence="3">
        <text>D-glucose + ATP = D-glucose 6-phosphate + ADP + H(+)</text>
        <dbReference type="Rhea" id="RHEA:17825"/>
        <dbReference type="ChEBI" id="CHEBI:4167"/>
        <dbReference type="ChEBI" id="CHEBI:15378"/>
        <dbReference type="ChEBI" id="CHEBI:30616"/>
        <dbReference type="ChEBI" id="CHEBI:61548"/>
        <dbReference type="ChEBI" id="CHEBI:456216"/>
        <dbReference type="EC" id="2.7.1.2"/>
    </reaction>
</comment>
<keyword evidence="3" id="KW-0547">Nucleotide-binding</keyword>
<comment type="similarity">
    <text evidence="3 4">Belongs to the bacterial glucokinase family.</text>
</comment>
<comment type="caution">
    <text evidence="5">The sequence shown here is derived from an EMBL/GenBank/DDBJ whole genome shotgun (WGS) entry which is preliminary data.</text>
</comment>
<dbReference type="NCBIfam" id="TIGR00749">
    <property type="entry name" value="glk"/>
    <property type="match status" value="1"/>
</dbReference>
<evidence type="ECO:0000256" key="2">
    <source>
        <dbReference type="ARBA" id="ARBA00022777"/>
    </source>
</evidence>
<keyword evidence="6" id="KW-1185">Reference proteome</keyword>
<dbReference type="InterPro" id="IPR043129">
    <property type="entry name" value="ATPase_NBD"/>
</dbReference>
<name>A0A923KIB7_9BURK</name>
<evidence type="ECO:0000256" key="4">
    <source>
        <dbReference type="RuleBase" id="RU004046"/>
    </source>
</evidence>
<dbReference type="Gene3D" id="3.40.367.20">
    <property type="match status" value="1"/>
</dbReference>
<dbReference type="InterPro" id="IPR050201">
    <property type="entry name" value="Bacterial_glucokinase"/>
</dbReference>
<gene>
    <name evidence="3" type="primary">glk</name>
    <name evidence="5" type="ORF">H8K32_09805</name>
</gene>
<dbReference type="RefSeq" id="WP_186912320.1">
    <property type="nucleotide sequence ID" value="NZ_JACOFV010000008.1"/>
</dbReference>
<reference evidence="5" key="1">
    <citation type="submission" date="2020-08" db="EMBL/GenBank/DDBJ databases">
        <title>Novel species isolated from subtropical streams in China.</title>
        <authorList>
            <person name="Lu H."/>
        </authorList>
    </citation>
    <scope>NUCLEOTIDE SEQUENCE</scope>
    <source>
        <strain evidence="5">KACC 12607</strain>
    </source>
</reference>
<evidence type="ECO:0000313" key="5">
    <source>
        <dbReference type="EMBL" id="MBC3862392.1"/>
    </source>
</evidence>
<evidence type="ECO:0000256" key="1">
    <source>
        <dbReference type="ARBA" id="ARBA00022679"/>
    </source>
</evidence>
<dbReference type="SUPFAM" id="SSF53067">
    <property type="entry name" value="Actin-like ATPase domain"/>
    <property type="match status" value="1"/>
</dbReference>
<keyword evidence="1 3" id="KW-0808">Transferase</keyword>
<dbReference type="Gene3D" id="3.30.420.40">
    <property type="match status" value="1"/>
</dbReference>
<dbReference type="GO" id="GO:0005536">
    <property type="term" value="F:D-glucose binding"/>
    <property type="evidence" value="ECO:0007669"/>
    <property type="project" value="InterPro"/>
</dbReference>
<dbReference type="Pfam" id="PF02685">
    <property type="entry name" value="Glucokinase"/>
    <property type="match status" value="1"/>
</dbReference>
<keyword evidence="3" id="KW-0963">Cytoplasm</keyword>
<dbReference type="GO" id="GO:0005524">
    <property type="term" value="F:ATP binding"/>
    <property type="evidence" value="ECO:0007669"/>
    <property type="project" value="UniProtKB-UniRule"/>
</dbReference>
<comment type="subcellular location">
    <subcellularLocation>
        <location evidence="3">Cytoplasm</location>
    </subcellularLocation>
</comment>
<dbReference type="GO" id="GO:0004340">
    <property type="term" value="F:glucokinase activity"/>
    <property type="evidence" value="ECO:0007669"/>
    <property type="project" value="UniProtKB-UniRule"/>
</dbReference>
<keyword evidence="2 3" id="KW-0418">Kinase</keyword>
<evidence type="ECO:0000313" key="6">
    <source>
        <dbReference type="Proteomes" id="UP000634011"/>
    </source>
</evidence>
<protein>
    <recommendedName>
        <fullName evidence="3">Glucokinase</fullName>
        <ecNumber evidence="3">2.7.1.2</ecNumber>
    </recommendedName>
    <alternativeName>
        <fullName evidence="3">Glucose kinase</fullName>
    </alternativeName>
</protein>
<dbReference type="AlphaFoldDB" id="A0A923KIB7"/>
<keyword evidence="3" id="KW-0067">ATP-binding</keyword>
<keyword evidence="3" id="KW-0324">Glycolysis</keyword>
<dbReference type="InterPro" id="IPR003836">
    <property type="entry name" value="Glucokinase"/>
</dbReference>
<dbReference type="CDD" id="cd24008">
    <property type="entry name" value="ASKHA_NBD_GLK"/>
    <property type="match status" value="1"/>
</dbReference>
<dbReference type="PANTHER" id="PTHR47690">
    <property type="entry name" value="GLUCOKINASE"/>
    <property type="match status" value="1"/>
</dbReference>
<dbReference type="PANTHER" id="PTHR47690:SF1">
    <property type="entry name" value="GLUCOKINASE"/>
    <property type="match status" value="1"/>
</dbReference>
<dbReference type="NCBIfam" id="NF001416">
    <property type="entry name" value="PRK00292.1-3"/>
    <property type="match status" value="1"/>
</dbReference>
<accession>A0A923KIB7</accession>
<organism evidence="5 6">
    <name type="scientific">Undibacterium jejuense</name>
    <dbReference type="NCBI Taxonomy" id="1344949"/>
    <lineage>
        <taxon>Bacteria</taxon>
        <taxon>Pseudomonadati</taxon>
        <taxon>Pseudomonadota</taxon>
        <taxon>Betaproteobacteria</taxon>
        <taxon>Burkholderiales</taxon>
        <taxon>Oxalobacteraceae</taxon>
        <taxon>Undibacterium</taxon>
    </lineage>
</organism>
<proteinExistence type="inferred from homology"/>
<dbReference type="EC" id="2.7.1.2" evidence="3"/>
<dbReference type="GO" id="GO:0006096">
    <property type="term" value="P:glycolytic process"/>
    <property type="evidence" value="ECO:0007669"/>
    <property type="project" value="UniProtKB-UniRule"/>
</dbReference>
<dbReference type="Proteomes" id="UP000634011">
    <property type="component" value="Unassembled WGS sequence"/>
</dbReference>
<dbReference type="HAMAP" id="MF_00524">
    <property type="entry name" value="Glucokinase"/>
    <property type="match status" value="1"/>
</dbReference>